<reference evidence="1" key="1">
    <citation type="submission" date="2021-06" db="EMBL/GenBank/DDBJ databases">
        <authorList>
            <person name="Kallberg Y."/>
            <person name="Tangrot J."/>
            <person name="Rosling A."/>
        </authorList>
    </citation>
    <scope>NUCLEOTIDE SEQUENCE</scope>
    <source>
        <strain evidence="1">IL203A</strain>
    </source>
</reference>
<gene>
    <name evidence="1" type="ORF">DHETER_LOCUS15065</name>
</gene>
<proteinExistence type="predicted"/>
<accession>A0ACA9QML1</accession>
<dbReference type="EMBL" id="CAJVPU010049665">
    <property type="protein sequence ID" value="CAG8757830.1"/>
    <property type="molecule type" value="Genomic_DNA"/>
</dbReference>
<protein>
    <submittedName>
        <fullName evidence="1">16005_t:CDS:1</fullName>
    </submittedName>
</protein>
<organism evidence="1 2">
    <name type="scientific">Dentiscutata heterogama</name>
    <dbReference type="NCBI Taxonomy" id="1316150"/>
    <lineage>
        <taxon>Eukaryota</taxon>
        <taxon>Fungi</taxon>
        <taxon>Fungi incertae sedis</taxon>
        <taxon>Mucoromycota</taxon>
        <taxon>Glomeromycotina</taxon>
        <taxon>Glomeromycetes</taxon>
        <taxon>Diversisporales</taxon>
        <taxon>Gigasporaceae</taxon>
        <taxon>Dentiscutata</taxon>
    </lineage>
</organism>
<keyword evidence="2" id="KW-1185">Reference proteome</keyword>
<evidence type="ECO:0000313" key="2">
    <source>
        <dbReference type="Proteomes" id="UP000789702"/>
    </source>
</evidence>
<feature type="non-terminal residue" evidence="1">
    <location>
        <position position="70"/>
    </location>
</feature>
<name>A0ACA9QML1_9GLOM</name>
<sequence length="70" mass="8215">PYAENICQCVGLMLGSGLPCFKGETLKRLRERFQLDKTERRAADFMIVKIHQSFENKRTVWYDSFQKATN</sequence>
<feature type="non-terminal residue" evidence="1">
    <location>
        <position position="1"/>
    </location>
</feature>
<dbReference type="Proteomes" id="UP000789702">
    <property type="component" value="Unassembled WGS sequence"/>
</dbReference>
<evidence type="ECO:0000313" key="1">
    <source>
        <dbReference type="EMBL" id="CAG8757830.1"/>
    </source>
</evidence>
<comment type="caution">
    <text evidence="1">The sequence shown here is derived from an EMBL/GenBank/DDBJ whole genome shotgun (WGS) entry which is preliminary data.</text>
</comment>